<dbReference type="Proteomes" id="UP000800082">
    <property type="component" value="Unassembled WGS sequence"/>
</dbReference>
<name>A0A6A5RA49_9PLEO</name>
<sequence>MYKLDCKCLLFPILQGLCVWFYCPGSRYEHRSARLVPAPSPDIRSWHPRQWPFQRVINTRTEDNLEVQHGLLLRCGLVRHDQAQRLFTGPADCWHSPSPRSHPASCRTADNSTSRYRESCYCRRRILWRLGCSNTLPCAHLSLLNVSHQLALLLPLRHHFNPICSLYLRIPRNG</sequence>
<keyword evidence="3" id="KW-1185">Reference proteome</keyword>
<gene>
    <name evidence="2" type="ORF">M421DRAFT_297255</name>
</gene>
<protein>
    <recommendedName>
        <fullName evidence="4">Secreted protein</fullName>
    </recommendedName>
</protein>
<organism evidence="2 3">
    <name type="scientific">Didymella exigua CBS 183.55</name>
    <dbReference type="NCBI Taxonomy" id="1150837"/>
    <lineage>
        <taxon>Eukaryota</taxon>
        <taxon>Fungi</taxon>
        <taxon>Dikarya</taxon>
        <taxon>Ascomycota</taxon>
        <taxon>Pezizomycotina</taxon>
        <taxon>Dothideomycetes</taxon>
        <taxon>Pleosporomycetidae</taxon>
        <taxon>Pleosporales</taxon>
        <taxon>Pleosporineae</taxon>
        <taxon>Didymellaceae</taxon>
        <taxon>Didymella</taxon>
    </lineage>
</organism>
<evidence type="ECO:0000313" key="3">
    <source>
        <dbReference type="Proteomes" id="UP000800082"/>
    </source>
</evidence>
<accession>A0A6A5RA49</accession>
<evidence type="ECO:0008006" key="4">
    <source>
        <dbReference type="Google" id="ProtNLM"/>
    </source>
</evidence>
<reference evidence="2" key="1">
    <citation type="journal article" date="2020" name="Stud. Mycol.">
        <title>101 Dothideomycetes genomes: a test case for predicting lifestyles and emergence of pathogens.</title>
        <authorList>
            <person name="Haridas S."/>
            <person name="Albert R."/>
            <person name="Binder M."/>
            <person name="Bloem J."/>
            <person name="Labutti K."/>
            <person name="Salamov A."/>
            <person name="Andreopoulos B."/>
            <person name="Baker S."/>
            <person name="Barry K."/>
            <person name="Bills G."/>
            <person name="Bluhm B."/>
            <person name="Cannon C."/>
            <person name="Castanera R."/>
            <person name="Culley D."/>
            <person name="Daum C."/>
            <person name="Ezra D."/>
            <person name="Gonzalez J."/>
            <person name="Henrissat B."/>
            <person name="Kuo A."/>
            <person name="Liang C."/>
            <person name="Lipzen A."/>
            <person name="Lutzoni F."/>
            <person name="Magnuson J."/>
            <person name="Mondo S."/>
            <person name="Nolan M."/>
            <person name="Ohm R."/>
            <person name="Pangilinan J."/>
            <person name="Park H.-J."/>
            <person name="Ramirez L."/>
            <person name="Alfaro M."/>
            <person name="Sun H."/>
            <person name="Tritt A."/>
            <person name="Yoshinaga Y."/>
            <person name="Zwiers L.-H."/>
            <person name="Turgeon B."/>
            <person name="Goodwin S."/>
            <person name="Spatafora J."/>
            <person name="Crous P."/>
            <person name="Grigoriev I."/>
        </authorList>
    </citation>
    <scope>NUCLEOTIDE SEQUENCE</scope>
    <source>
        <strain evidence="2">CBS 183.55</strain>
    </source>
</reference>
<dbReference type="RefSeq" id="XP_033444462.1">
    <property type="nucleotide sequence ID" value="XM_033589081.1"/>
</dbReference>
<dbReference type="AlphaFoldDB" id="A0A6A5RA49"/>
<keyword evidence="1" id="KW-0732">Signal</keyword>
<evidence type="ECO:0000256" key="1">
    <source>
        <dbReference type="SAM" id="SignalP"/>
    </source>
</evidence>
<proteinExistence type="predicted"/>
<dbReference type="EMBL" id="ML978996">
    <property type="protein sequence ID" value="KAF1924209.1"/>
    <property type="molecule type" value="Genomic_DNA"/>
</dbReference>
<feature type="signal peptide" evidence="1">
    <location>
        <begin position="1"/>
        <end position="16"/>
    </location>
</feature>
<dbReference type="GeneID" id="54346728"/>
<feature type="chain" id="PRO_5025354519" description="Secreted protein" evidence="1">
    <location>
        <begin position="17"/>
        <end position="174"/>
    </location>
</feature>
<evidence type="ECO:0000313" key="2">
    <source>
        <dbReference type="EMBL" id="KAF1924209.1"/>
    </source>
</evidence>